<reference evidence="1 2" key="1">
    <citation type="submission" date="2017-01" db="EMBL/GenBank/DDBJ databases">
        <title>Genomic analysis of Xuhuaishuia manganoxidans DY6-4.</title>
        <authorList>
            <person name="Wang X."/>
        </authorList>
    </citation>
    <scope>NUCLEOTIDE SEQUENCE [LARGE SCALE GENOMIC DNA]</scope>
    <source>
        <strain evidence="1 2">DY6-4</strain>
    </source>
</reference>
<dbReference type="InterPro" id="IPR046203">
    <property type="entry name" value="DUF6236"/>
</dbReference>
<dbReference type="Proteomes" id="UP000187266">
    <property type="component" value="Chromosome"/>
</dbReference>
<dbReference type="Pfam" id="PF19749">
    <property type="entry name" value="DUF6236"/>
    <property type="match status" value="1"/>
</dbReference>
<dbReference type="EMBL" id="CP019124">
    <property type="protein sequence ID" value="APX90412.1"/>
    <property type="molecule type" value="Genomic_DNA"/>
</dbReference>
<keyword evidence="2" id="KW-1185">Reference proteome</keyword>
<dbReference type="OrthoDB" id="7843253at2"/>
<accession>A0A1U7DKB3</accession>
<evidence type="ECO:0000313" key="2">
    <source>
        <dbReference type="Proteomes" id="UP000187266"/>
    </source>
</evidence>
<sequence length="137" mass="15002">MPSRDVPYEDLLEFKAHRNSEIQRLHAELSQVASRYVGLMDDETALKMALHDVSSAVSDLQRVYQETWVQKFSRSLTSAFALDGVLPGGVMFMAGVPIDKAFVAGAGVAIARSAVSSTLTVKHKFHPYSYALEVSAL</sequence>
<proteinExistence type="predicted"/>
<gene>
    <name evidence="1" type="ORF">BV394_12285</name>
</gene>
<dbReference type="AlphaFoldDB" id="A0A1U7DKB3"/>
<organism evidence="1 2">
    <name type="scientific">Brevirhabdus pacifica</name>
    <dbReference type="NCBI Taxonomy" id="1267768"/>
    <lineage>
        <taxon>Bacteria</taxon>
        <taxon>Pseudomonadati</taxon>
        <taxon>Pseudomonadota</taxon>
        <taxon>Alphaproteobacteria</taxon>
        <taxon>Rhodobacterales</taxon>
        <taxon>Paracoccaceae</taxon>
        <taxon>Brevirhabdus</taxon>
    </lineage>
</organism>
<evidence type="ECO:0000313" key="1">
    <source>
        <dbReference type="EMBL" id="APX90412.1"/>
    </source>
</evidence>
<name>A0A1U7DKB3_9RHOB</name>
<protein>
    <submittedName>
        <fullName evidence="1">Uncharacterized protein</fullName>
    </submittedName>
</protein>